<evidence type="ECO:0000256" key="4">
    <source>
        <dbReference type="ARBA" id="ARBA00022475"/>
    </source>
</evidence>
<comment type="similarity">
    <text evidence="2 8">Belongs to the 4-toluene sulfonate uptake permease (TSUP) (TC 2.A.102) family.</text>
</comment>
<evidence type="ECO:0000256" key="6">
    <source>
        <dbReference type="ARBA" id="ARBA00022989"/>
    </source>
</evidence>
<feature type="transmembrane region" description="Helical" evidence="8">
    <location>
        <begin position="126"/>
        <end position="151"/>
    </location>
</feature>
<dbReference type="RefSeq" id="WP_183594081.1">
    <property type="nucleotide sequence ID" value="NZ_JACHWR010000003.1"/>
</dbReference>
<keyword evidence="4 8" id="KW-1003">Cell membrane</keyword>
<comment type="caution">
    <text evidence="9">The sequence shown here is derived from an EMBL/GenBank/DDBJ whole genome shotgun (WGS) entry which is preliminary data.</text>
</comment>
<keyword evidence="10" id="KW-1185">Reference proteome</keyword>
<evidence type="ECO:0000256" key="3">
    <source>
        <dbReference type="ARBA" id="ARBA00022448"/>
    </source>
</evidence>
<organism evidence="9 10">
    <name type="scientific">Nocardioides soli</name>
    <dbReference type="NCBI Taxonomy" id="1036020"/>
    <lineage>
        <taxon>Bacteria</taxon>
        <taxon>Bacillati</taxon>
        <taxon>Actinomycetota</taxon>
        <taxon>Actinomycetes</taxon>
        <taxon>Propionibacteriales</taxon>
        <taxon>Nocardioidaceae</taxon>
        <taxon>Nocardioides</taxon>
    </lineage>
</organism>
<feature type="transmembrane region" description="Helical" evidence="8">
    <location>
        <begin position="217"/>
        <end position="239"/>
    </location>
</feature>
<sequence length="244" mass="24770">MPLTMLTAVLVVTTVAAVVQGSLGLGLALVASPGLSMVDPAFVPLPILVAALVASLWTMVRDQRHGLAPSFGWTLIGIPLGIPVGILLLQSLSSTSLMLMLGLSVLALAPLAAMRLPALRVGPASLGVGGFLSALAGTTVGLTGPTVAVVYHELEPAVLRFTMAVYLTIVQTIAIAALLVSGMVTATDLRLVALAIPGTALGLVLSGRVAARLKPAVARRAVIVVCAVAGLSVTVRALIDLFHD</sequence>
<dbReference type="EMBL" id="JACHWR010000003">
    <property type="protein sequence ID" value="MBB3044183.1"/>
    <property type="molecule type" value="Genomic_DNA"/>
</dbReference>
<accession>A0A7W4VYL3</accession>
<name>A0A7W4VYL3_9ACTN</name>
<feature type="transmembrane region" description="Helical" evidence="8">
    <location>
        <begin position="191"/>
        <end position="211"/>
    </location>
</feature>
<comment type="subcellular location">
    <subcellularLocation>
        <location evidence="1 8">Cell membrane</location>
        <topology evidence="1 8">Multi-pass membrane protein</topology>
    </subcellularLocation>
</comment>
<evidence type="ECO:0000313" key="9">
    <source>
        <dbReference type="EMBL" id="MBB3044183.1"/>
    </source>
</evidence>
<dbReference type="PANTHER" id="PTHR30269:SF37">
    <property type="entry name" value="MEMBRANE TRANSPORTER PROTEIN"/>
    <property type="match status" value="1"/>
</dbReference>
<feature type="transmembrane region" description="Helical" evidence="8">
    <location>
        <begin position="163"/>
        <end position="184"/>
    </location>
</feature>
<reference evidence="9 10" key="1">
    <citation type="submission" date="2020-08" db="EMBL/GenBank/DDBJ databases">
        <title>Sequencing the genomes of 1000 actinobacteria strains.</title>
        <authorList>
            <person name="Klenk H.-P."/>
        </authorList>
    </citation>
    <scope>NUCLEOTIDE SEQUENCE [LARGE SCALE GENOMIC DNA]</scope>
    <source>
        <strain evidence="9 10">DSM 105498</strain>
    </source>
</reference>
<proteinExistence type="inferred from homology"/>
<keyword evidence="7 8" id="KW-0472">Membrane</keyword>
<evidence type="ECO:0000256" key="7">
    <source>
        <dbReference type="ARBA" id="ARBA00023136"/>
    </source>
</evidence>
<dbReference type="AlphaFoldDB" id="A0A7W4VYL3"/>
<feature type="transmembrane region" description="Helical" evidence="8">
    <location>
        <begin position="71"/>
        <end position="89"/>
    </location>
</feature>
<feature type="transmembrane region" description="Helical" evidence="8">
    <location>
        <begin position="95"/>
        <end position="114"/>
    </location>
</feature>
<dbReference type="GO" id="GO:0005886">
    <property type="term" value="C:plasma membrane"/>
    <property type="evidence" value="ECO:0007669"/>
    <property type="project" value="UniProtKB-SubCell"/>
</dbReference>
<evidence type="ECO:0000256" key="5">
    <source>
        <dbReference type="ARBA" id="ARBA00022692"/>
    </source>
</evidence>
<evidence type="ECO:0000256" key="2">
    <source>
        <dbReference type="ARBA" id="ARBA00009142"/>
    </source>
</evidence>
<evidence type="ECO:0000256" key="1">
    <source>
        <dbReference type="ARBA" id="ARBA00004651"/>
    </source>
</evidence>
<keyword evidence="5 8" id="KW-0812">Transmembrane</keyword>
<keyword evidence="6 8" id="KW-1133">Transmembrane helix</keyword>
<dbReference type="InterPro" id="IPR002781">
    <property type="entry name" value="TM_pro_TauE-like"/>
</dbReference>
<keyword evidence="3" id="KW-0813">Transport</keyword>
<dbReference type="Proteomes" id="UP000589626">
    <property type="component" value="Unassembled WGS sequence"/>
</dbReference>
<gene>
    <name evidence="9" type="ORF">FHU40_004020</name>
</gene>
<evidence type="ECO:0000313" key="10">
    <source>
        <dbReference type="Proteomes" id="UP000589626"/>
    </source>
</evidence>
<feature type="transmembrane region" description="Helical" evidence="8">
    <location>
        <begin position="41"/>
        <end position="59"/>
    </location>
</feature>
<protein>
    <recommendedName>
        <fullName evidence="8">Probable membrane transporter protein</fullName>
    </recommendedName>
</protein>
<evidence type="ECO:0000256" key="8">
    <source>
        <dbReference type="RuleBase" id="RU363041"/>
    </source>
</evidence>
<dbReference type="PANTHER" id="PTHR30269">
    <property type="entry name" value="TRANSMEMBRANE PROTEIN YFCA"/>
    <property type="match status" value="1"/>
</dbReference>
<dbReference type="InterPro" id="IPR052017">
    <property type="entry name" value="TSUP"/>
</dbReference>
<dbReference type="Pfam" id="PF01925">
    <property type="entry name" value="TauE"/>
    <property type="match status" value="1"/>
</dbReference>